<evidence type="ECO:0000256" key="1">
    <source>
        <dbReference type="ARBA" id="ARBA00023002"/>
    </source>
</evidence>
<evidence type="ECO:0000313" key="3">
    <source>
        <dbReference type="EMBL" id="MDN4578917.1"/>
    </source>
</evidence>
<gene>
    <name evidence="2" type="ORF">DBA34_08925</name>
    <name evidence="3" type="ORF">DBB29_12405</name>
</gene>
<evidence type="ECO:0000313" key="5">
    <source>
        <dbReference type="Proteomes" id="UP001172791"/>
    </source>
</evidence>
<dbReference type="Gene3D" id="3.60.130.10">
    <property type="entry name" value="Clavaminate synthase-like"/>
    <property type="match status" value="1"/>
</dbReference>
<dbReference type="EMBL" id="QAID01000041">
    <property type="protein sequence ID" value="MDN4578917.1"/>
    <property type="molecule type" value="Genomic_DNA"/>
</dbReference>
<evidence type="ECO:0000313" key="2">
    <source>
        <dbReference type="EMBL" id="MDN4573380.1"/>
    </source>
</evidence>
<evidence type="ECO:0008006" key="6">
    <source>
        <dbReference type="Google" id="ProtNLM"/>
    </source>
</evidence>
<dbReference type="SUPFAM" id="SSF51197">
    <property type="entry name" value="Clavaminate synthase-like"/>
    <property type="match status" value="1"/>
</dbReference>
<organism evidence="2 5">
    <name type="scientific">Pandoraea cepalis</name>
    <dbReference type="NCBI Taxonomy" id="2508294"/>
    <lineage>
        <taxon>Bacteria</taxon>
        <taxon>Pseudomonadati</taxon>
        <taxon>Pseudomonadota</taxon>
        <taxon>Betaproteobacteria</taxon>
        <taxon>Burkholderiales</taxon>
        <taxon>Burkholderiaceae</taxon>
        <taxon>Pandoraea</taxon>
    </lineage>
</organism>
<comment type="caution">
    <text evidence="2">The sequence shown here is derived from an EMBL/GenBank/DDBJ whole genome shotgun (WGS) entry which is preliminary data.</text>
</comment>
<reference evidence="2" key="1">
    <citation type="submission" date="2018-04" db="EMBL/GenBank/DDBJ databases">
        <authorList>
            <person name="Jy Z."/>
        </authorList>
    </citation>
    <scope>NUCLEOTIDE SEQUENCE</scope>
    <source>
        <strain evidence="3">AS13</strain>
        <strain evidence="2">LA18</strain>
    </source>
</reference>
<dbReference type="GO" id="GO:0016706">
    <property type="term" value="F:2-oxoglutarate-dependent dioxygenase activity"/>
    <property type="evidence" value="ECO:0007669"/>
    <property type="project" value="UniProtKB-ARBA"/>
</dbReference>
<sequence length="222" mass="25033">MRLLDSLEALGYADLGICDADKSATEVAQQVARCLGVSPYSEAEQLTANAVTSKGPNTYGGNYGYSELPLHTDLAHWYVPPRYLMLRCVIADPLVSTRVLHHRDVLGVLPRGTADRALVRPRRKLEGKLFLLRLHQNGIFRWDQLFLVPENEEARKVRDLLVATPSPFNVDEIRLDRPGRTIIIDNWNALHGRSAVQHTGTSRRRIERLYFASEAYGNKNST</sequence>
<accession>A0AAW7ML52</accession>
<proteinExistence type="predicted"/>
<name>A0AAW7ML52_9BURK</name>
<dbReference type="Proteomes" id="UP001172791">
    <property type="component" value="Unassembled WGS sequence"/>
</dbReference>
<evidence type="ECO:0000313" key="4">
    <source>
        <dbReference type="Proteomes" id="UP001172788"/>
    </source>
</evidence>
<keyword evidence="4" id="KW-1185">Reference proteome</keyword>
<dbReference type="EMBL" id="QAIC01000035">
    <property type="protein sequence ID" value="MDN4573380.1"/>
    <property type="molecule type" value="Genomic_DNA"/>
</dbReference>
<keyword evidence="1" id="KW-0560">Oxidoreductase</keyword>
<dbReference type="AlphaFoldDB" id="A0AAW7ML52"/>
<dbReference type="Proteomes" id="UP001172788">
    <property type="component" value="Unassembled WGS sequence"/>
</dbReference>
<protein>
    <recommendedName>
        <fullName evidence="6">TauD/TfdA-like domain-containing protein</fullName>
    </recommendedName>
</protein>
<dbReference type="RefSeq" id="WP_301234330.1">
    <property type="nucleotide sequence ID" value="NZ_QAIC01000035.1"/>
</dbReference>
<dbReference type="InterPro" id="IPR042098">
    <property type="entry name" value="TauD-like_sf"/>
</dbReference>